<organism evidence="6 7">
    <name type="scientific">Pseudomonas chlororaphis subsp. aureofaciens</name>
    <dbReference type="NCBI Taxonomy" id="587851"/>
    <lineage>
        <taxon>Bacteria</taxon>
        <taxon>Pseudomonadati</taxon>
        <taxon>Pseudomonadota</taxon>
        <taxon>Gammaproteobacteria</taxon>
        <taxon>Pseudomonadales</taxon>
        <taxon>Pseudomonadaceae</taxon>
        <taxon>Pseudomonas</taxon>
    </lineage>
</organism>
<protein>
    <submittedName>
        <fullName evidence="6">Uropathogenic specific protein</fullName>
    </submittedName>
</protein>
<reference evidence="6 7" key="1">
    <citation type="submission" date="2018-03" db="EMBL/GenBank/DDBJ databases">
        <title>Diversity of phytobeneficial traits revealed by whole-genome analysis of worldwide-isolated phenazine-producing Pseudomonas spp.</title>
        <authorList>
            <person name="Biessy A."/>
            <person name="Novinscak A."/>
            <person name="Blom J."/>
            <person name="Leger G."/>
            <person name="Thomashow L.S."/>
            <person name="Cazorla F.M."/>
            <person name="Josic D."/>
            <person name="Filion M."/>
        </authorList>
    </citation>
    <scope>NUCLEOTIDE SEQUENCE [LARGE SCALE GENOMIC DNA]</scope>
    <source>
        <strain evidence="6 7">ChPhzS24</strain>
    </source>
</reference>
<keyword evidence="2" id="KW-0044">Antibiotic</keyword>
<keyword evidence="3" id="KW-0078">Bacteriocin</keyword>
<dbReference type="AlphaFoldDB" id="A0AAD0ZPW3"/>
<evidence type="ECO:0000256" key="4">
    <source>
        <dbReference type="SAM" id="MobiDB-lite"/>
    </source>
</evidence>
<feature type="compositionally biased region" description="Basic and acidic residues" evidence="4">
    <location>
        <begin position="10"/>
        <end position="22"/>
    </location>
</feature>
<gene>
    <name evidence="6" type="ORF">C4K07_3231</name>
</gene>
<dbReference type="EMBL" id="CP027750">
    <property type="protein sequence ID" value="AZE30016.1"/>
    <property type="molecule type" value="Genomic_DNA"/>
</dbReference>
<feature type="region of interest" description="Disordered" evidence="4">
    <location>
        <begin position="1"/>
        <end position="22"/>
    </location>
</feature>
<dbReference type="SUPFAM" id="SSF69369">
    <property type="entry name" value="Cloacin translocation domain"/>
    <property type="match status" value="1"/>
</dbReference>
<dbReference type="GO" id="GO:0042742">
    <property type="term" value="P:defense response to bacterium"/>
    <property type="evidence" value="ECO:0007669"/>
    <property type="project" value="UniProtKB-KW"/>
</dbReference>
<proteinExistence type="predicted"/>
<dbReference type="InterPro" id="IPR016128">
    <property type="entry name" value="Pyosin/cloacin_T_dom"/>
</dbReference>
<name>A0AAD0ZPW3_9PSED</name>
<keyword evidence="1" id="KW-0929">Antimicrobial</keyword>
<evidence type="ECO:0000259" key="5">
    <source>
        <dbReference type="Pfam" id="PF06958"/>
    </source>
</evidence>
<evidence type="ECO:0000313" key="6">
    <source>
        <dbReference type="EMBL" id="AZE30016.1"/>
    </source>
</evidence>
<feature type="domain" description="Pyosin/cloacin translocation" evidence="5">
    <location>
        <begin position="196"/>
        <end position="328"/>
    </location>
</feature>
<dbReference type="InterPro" id="IPR036302">
    <property type="entry name" value="Pyosin/cloacin_T_dom_sf"/>
</dbReference>
<evidence type="ECO:0000256" key="2">
    <source>
        <dbReference type="ARBA" id="ARBA00023022"/>
    </source>
</evidence>
<evidence type="ECO:0000313" key="7">
    <source>
        <dbReference type="Proteomes" id="UP000280455"/>
    </source>
</evidence>
<evidence type="ECO:0000256" key="3">
    <source>
        <dbReference type="ARBA" id="ARBA00023048"/>
    </source>
</evidence>
<sequence length="463" mass="50560">MRLLKSSAPEARHAQSAHDAETRVRMALQRNRSSIEGLEELLREHYTVNSDRDILAAVRNGDWVLVTDSSAATTSGSLLCPVPEADPVYLRPDPWPDPVPRTDLVFAKSISSVPWGTTQAGTASEPAGNFGKTMLMASSATEVGLGRVAGELLLRSFAWSLQMAGTAARTVGGPAGQVLLLAMTPTRLGDDAFYSEEQLRELRAATTRVRFQFRRDSQGTLQIHGIHTSAQSGQDRVPVIKARWNADKNAMQAHLGTLTITWTPHNGPIITAPTAYPGVTDELARLMVHPIAEGGDSQLQGAPLDEFKVEDCIITFPADSGLRSLYLVFAKPMVNPLEVGPANDLSSRSAKDGLDIDHIPSQAALREYVVKLNPNILPKNLKRILQNAPSMAIPREVHQKYSETYGGRNTKTKQIKDAADLRAAVDNNLDALKPFLQDMGFTEAQIENARTNLHNLHQGQGWY</sequence>
<dbReference type="Proteomes" id="UP000280455">
    <property type="component" value="Chromosome"/>
</dbReference>
<dbReference type="Pfam" id="PF06958">
    <property type="entry name" value="Pyocin_S"/>
    <property type="match status" value="1"/>
</dbReference>
<evidence type="ECO:0000256" key="1">
    <source>
        <dbReference type="ARBA" id="ARBA00022529"/>
    </source>
</evidence>
<accession>A0AAD0ZPW3</accession>
<dbReference type="GO" id="GO:0031640">
    <property type="term" value="P:killing of cells of another organism"/>
    <property type="evidence" value="ECO:0007669"/>
    <property type="project" value="UniProtKB-KW"/>
</dbReference>